<dbReference type="InterPro" id="IPR036412">
    <property type="entry name" value="HAD-like_sf"/>
</dbReference>
<evidence type="ECO:0000256" key="3">
    <source>
        <dbReference type="ARBA" id="ARBA00022801"/>
    </source>
</evidence>
<keyword evidence="2" id="KW-0479">Metal-binding</keyword>
<dbReference type="SFLD" id="SFLDS00003">
    <property type="entry name" value="Haloacid_Dehalogenase"/>
    <property type="match status" value="1"/>
</dbReference>
<reference evidence="6 7" key="1">
    <citation type="submission" date="2016-11" db="EMBL/GenBank/DDBJ databases">
        <authorList>
            <person name="Jaros S."/>
            <person name="Januszkiewicz K."/>
            <person name="Wedrychowicz H."/>
        </authorList>
    </citation>
    <scope>NUCLEOTIDE SEQUENCE [LARGE SCALE GENOMIC DNA]</scope>
    <source>
        <strain evidence="6 7">DSM 14501</strain>
    </source>
</reference>
<comment type="cofactor">
    <cofactor evidence="1">
        <name>Mg(2+)</name>
        <dbReference type="ChEBI" id="CHEBI:18420"/>
    </cofactor>
</comment>
<dbReference type="NCBIfam" id="TIGR00099">
    <property type="entry name" value="Cof-subfamily"/>
    <property type="match status" value="1"/>
</dbReference>
<keyword evidence="7" id="KW-1185">Reference proteome</keyword>
<dbReference type="GO" id="GO:0046872">
    <property type="term" value="F:metal ion binding"/>
    <property type="evidence" value="ECO:0007669"/>
    <property type="project" value="UniProtKB-KW"/>
</dbReference>
<protein>
    <recommendedName>
        <fullName evidence="8">Cof subfamily of IIB subfamily of haloacid dehalogenase superfamily/HAD-superfamily hydrolase, subfamily IIB</fullName>
    </recommendedName>
</protein>
<dbReference type="InterPro" id="IPR000150">
    <property type="entry name" value="Cof"/>
</dbReference>
<dbReference type="STRING" id="1121266.SAMN02745883_00326"/>
<dbReference type="SFLD" id="SFLDG01144">
    <property type="entry name" value="C2.B.4:_PGP_Like"/>
    <property type="match status" value="1"/>
</dbReference>
<dbReference type="SUPFAM" id="SSF56784">
    <property type="entry name" value="HAD-like"/>
    <property type="match status" value="1"/>
</dbReference>
<evidence type="ECO:0000256" key="2">
    <source>
        <dbReference type="ARBA" id="ARBA00022723"/>
    </source>
</evidence>
<evidence type="ECO:0000256" key="4">
    <source>
        <dbReference type="ARBA" id="ARBA00022842"/>
    </source>
</evidence>
<proteinExistence type="inferred from homology"/>
<accession>A0A1M6LSG5</accession>
<keyword evidence="3" id="KW-0378">Hydrolase</keyword>
<dbReference type="EMBL" id="FRAJ01000003">
    <property type="protein sequence ID" value="SHJ74085.1"/>
    <property type="molecule type" value="Genomic_DNA"/>
</dbReference>
<dbReference type="GO" id="GO:0016791">
    <property type="term" value="F:phosphatase activity"/>
    <property type="evidence" value="ECO:0007669"/>
    <property type="project" value="UniProtKB-ARBA"/>
</dbReference>
<dbReference type="SFLD" id="SFLDG01140">
    <property type="entry name" value="C2.B:_Phosphomannomutase_and_P"/>
    <property type="match status" value="1"/>
</dbReference>
<dbReference type="AlphaFoldDB" id="A0A1M6LSG5"/>
<gene>
    <name evidence="6" type="ORF">SAMN02745883_00326</name>
</gene>
<dbReference type="PANTHER" id="PTHR47267">
    <property type="match status" value="1"/>
</dbReference>
<evidence type="ECO:0000313" key="7">
    <source>
        <dbReference type="Proteomes" id="UP000184082"/>
    </source>
</evidence>
<sequence length="265" mass="30580">MEYKAVITDLDGTLLNSDHKVSDYTKEVIKKVIKKGVKFFIATGRHHQDVSHIRNQLGLNTTFITSNGCRVHDSNEEILLAHDIDESIVRKLLNLEVDKDIHVNIYQNDKWYVSRENDWVKQFHAESQFFYDIVDFNKLEDYKAAKVFYICNDHEKLVLLKEKIEKLFPNKLNVVFSLPSCLEVMPYGVSKGFAIKKVLEKYGIHPKEAIAFGDGLNDYEMLKLVGRGFIMGNAHDKLKEVLPNFEVVETNDENGVANTLKRIFL</sequence>
<evidence type="ECO:0000256" key="5">
    <source>
        <dbReference type="ARBA" id="ARBA00034778"/>
    </source>
</evidence>
<evidence type="ECO:0008006" key="8">
    <source>
        <dbReference type="Google" id="ProtNLM"/>
    </source>
</evidence>
<dbReference type="PROSITE" id="PS01229">
    <property type="entry name" value="COF_2"/>
    <property type="match status" value="1"/>
</dbReference>
<evidence type="ECO:0000256" key="1">
    <source>
        <dbReference type="ARBA" id="ARBA00001946"/>
    </source>
</evidence>
<dbReference type="InterPro" id="IPR023214">
    <property type="entry name" value="HAD_sf"/>
</dbReference>
<dbReference type="PROSITE" id="PS01228">
    <property type="entry name" value="COF_1"/>
    <property type="match status" value="1"/>
</dbReference>
<dbReference type="Gene3D" id="3.30.1240.10">
    <property type="match status" value="1"/>
</dbReference>
<dbReference type="Proteomes" id="UP000184082">
    <property type="component" value="Unassembled WGS sequence"/>
</dbReference>
<dbReference type="PANTHER" id="PTHR47267:SF4">
    <property type="entry name" value="PYRIDOXAL PHOSPHATE PHOSPHATASE YIGL"/>
    <property type="match status" value="1"/>
</dbReference>
<dbReference type="InterPro" id="IPR006379">
    <property type="entry name" value="HAD-SF_hydro_IIB"/>
</dbReference>
<dbReference type="CDD" id="cd07516">
    <property type="entry name" value="HAD_Pase"/>
    <property type="match status" value="1"/>
</dbReference>
<dbReference type="NCBIfam" id="TIGR01484">
    <property type="entry name" value="HAD-SF-IIB"/>
    <property type="match status" value="1"/>
</dbReference>
<organism evidence="6 7">
    <name type="scientific">Caminicella sporogenes DSM 14501</name>
    <dbReference type="NCBI Taxonomy" id="1121266"/>
    <lineage>
        <taxon>Bacteria</taxon>
        <taxon>Bacillati</taxon>
        <taxon>Bacillota</taxon>
        <taxon>Clostridia</taxon>
        <taxon>Peptostreptococcales</taxon>
        <taxon>Caminicellaceae</taxon>
        <taxon>Caminicella</taxon>
    </lineage>
</organism>
<dbReference type="Pfam" id="PF08282">
    <property type="entry name" value="Hydrolase_3"/>
    <property type="match status" value="1"/>
</dbReference>
<evidence type="ECO:0000313" key="6">
    <source>
        <dbReference type="EMBL" id="SHJ74085.1"/>
    </source>
</evidence>
<comment type="similarity">
    <text evidence="5">Belongs to the HAD-like hydrolase superfamily. Cof family.</text>
</comment>
<dbReference type="RefSeq" id="WP_072965630.1">
    <property type="nucleotide sequence ID" value="NZ_FRAJ01000003.1"/>
</dbReference>
<name>A0A1M6LSG5_9FIRM</name>
<dbReference type="Gene3D" id="3.40.50.1000">
    <property type="entry name" value="HAD superfamily/HAD-like"/>
    <property type="match status" value="1"/>
</dbReference>
<keyword evidence="4" id="KW-0460">Magnesium</keyword>